<dbReference type="PROSITE" id="PS01217">
    <property type="entry name" value="SUCCINYL_COA_LIG_3"/>
    <property type="match status" value="1"/>
</dbReference>
<dbReference type="Pfam" id="PF08442">
    <property type="entry name" value="ATP-grasp_2"/>
    <property type="match status" value="1"/>
</dbReference>
<dbReference type="InterPro" id="IPR013815">
    <property type="entry name" value="ATP_grasp_subdomain_1"/>
</dbReference>
<evidence type="ECO:0000313" key="10">
    <source>
        <dbReference type="Proteomes" id="UP001626537"/>
    </source>
</evidence>
<comment type="catalytic activity">
    <reaction evidence="6">
        <text>GTP + succinate + CoA = succinyl-CoA + GDP + phosphate</text>
        <dbReference type="Rhea" id="RHEA:22120"/>
        <dbReference type="ChEBI" id="CHEBI:30031"/>
        <dbReference type="ChEBI" id="CHEBI:37565"/>
        <dbReference type="ChEBI" id="CHEBI:43474"/>
        <dbReference type="ChEBI" id="CHEBI:57287"/>
        <dbReference type="ChEBI" id="CHEBI:57292"/>
        <dbReference type="ChEBI" id="CHEBI:58189"/>
    </reaction>
</comment>
<comment type="subunit">
    <text evidence="6">Heterotetramer of two alpha and two beta subunits.</text>
</comment>
<feature type="binding site" evidence="6">
    <location>
        <position position="199"/>
    </location>
    <ligand>
        <name>Mg(2+)</name>
        <dbReference type="ChEBI" id="CHEBI:18420"/>
    </ligand>
</feature>
<dbReference type="Proteomes" id="UP001626537">
    <property type="component" value="Chromosome"/>
</dbReference>
<keyword evidence="1 6" id="KW-0816">Tricarboxylic acid cycle</keyword>
<sequence length="389" mass="41377">MNLHEYQGKRLFAEYGLPVSTGHAVDSPQAAVEAADLIGGDMWVVKAQVHAGGRGKAGGVKLVKTKDEIADFASHWLGKNLVTYQTDANGQPVSKILVETCTDIADELYLGAVVDRASRRIVFMASTEGGVEIEKVAEETPEKILRAVIDPLTGAQPYQGRELAFKLGLKGEQIKQFVKIFLGLAKMFQEKDLALIEINPLVITSEGNLHCLDAKLGVDGNALYRQADLREMHDPSQEDERESHAAQWELNYVALDGNIGCMVNGAGLAMGTMDIVKLHGGDPANFLDVGGGATKERVSEAFKIILSDDKVKAVLINIFGGIVRCDLIAEGVIGAVEEIGVAVPVVVRLEGNNAELGRKVLADSGLNIIAATSLTDAAQQAVKAAGGNA</sequence>
<organism evidence="9 10">
    <name type="scientific">Congregibacter variabilis</name>
    <dbReference type="NCBI Taxonomy" id="3081200"/>
    <lineage>
        <taxon>Bacteria</taxon>
        <taxon>Pseudomonadati</taxon>
        <taxon>Pseudomonadota</taxon>
        <taxon>Gammaproteobacteria</taxon>
        <taxon>Cellvibrionales</taxon>
        <taxon>Halieaceae</taxon>
        <taxon>Congregibacter</taxon>
    </lineage>
</organism>
<evidence type="ECO:0000259" key="8">
    <source>
        <dbReference type="PROSITE" id="PS50975"/>
    </source>
</evidence>
<evidence type="ECO:0000256" key="5">
    <source>
        <dbReference type="ARBA" id="ARBA00022842"/>
    </source>
</evidence>
<dbReference type="HAMAP" id="MF_00558">
    <property type="entry name" value="Succ_CoA_beta"/>
    <property type="match status" value="1"/>
</dbReference>
<gene>
    <name evidence="6 9" type="primary">sucC</name>
    <name evidence="9" type="ORF">R0135_02275</name>
</gene>
<protein>
    <recommendedName>
        <fullName evidence="6">Succinate--CoA ligase [ADP-forming] subunit beta</fullName>
        <ecNumber evidence="6">6.2.1.5</ecNumber>
    </recommendedName>
    <alternativeName>
        <fullName evidence="6">Succinyl-CoA synthetase subunit beta</fullName>
        <shortName evidence="6">SCS-beta</shortName>
    </alternativeName>
</protein>
<feature type="binding site" evidence="6">
    <location>
        <begin position="53"/>
        <end position="55"/>
    </location>
    <ligand>
        <name>ATP</name>
        <dbReference type="ChEBI" id="CHEBI:30616"/>
    </ligand>
</feature>
<dbReference type="Gene3D" id="3.30.1490.20">
    <property type="entry name" value="ATP-grasp fold, A domain"/>
    <property type="match status" value="1"/>
</dbReference>
<dbReference type="NCBIfam" id="NF001913">
    <property type="entry name" value="PRK00696.1"/>
    <property type="match status" value="1"/>
</dbReference>
<dbReference type="PIRSF" id="PIRSF001554">
    <property type="entry name" value="SucCS_beta"/>
    <property type="match status" value="1"/>
</dbReference>
<comment type="pathway">
    <text evidence="6">Carbohydrate metabolism; tricarboxylic acid cycle; succinate from succinyl-CoA (ligase route): step 1/1.</text>
</comment>
<dbReference type="PROSITE" id="PS50975">
    <property type="entry name" value="ATP_GRASP"/>
    <property type="match status" value="1"/>
</dbReference>
<keyword evidence="4 6" id="KW-0547">Nucleotide-binding</keyword>
<keyword evidence="5 6" id="KW-0460">Magnesium</keyword>
<keyword evidence="6 7" id="KW-0067">ATP-binding</keyword>
<comment type="catalytic activity">
    <reaction evidence="6">
        <text>succinate + ATP + CoA = succinyl-CoA + ADP + phosphate</text>
        <dbReference type="Rhea" id="RHEA:17661"/>
        <dbReference type="ChEBI" id="CHEBI:30031"/>
        <dbReference type="ChEBI" id="CHEBI:30616"/>
        <dbReference type="ChEBI" id="CHEBI:43474"/>
        <dbReference type="ChEBI" id="CHEBI:57287"/>
        <dbReference type="ChEBI" id="CHEBI:57292"/>
        <dbReference type="ChEBI" id="CHEBI:456216"/>
        <dbReference type="EC" id="6.2.1.5"/>
    </reaction>
</comment>
<dbReference type="NCBIfam" id="TIGR01016">
    <property type="entry name" value="sucCoAbeta"/>
    <property type="match status" value="1"/>
</dbReference>
<dbReference type="SUPFAM" id="SSF52210">
    <property type="entry name" value="Succinyl-CoA synthetase domains"/>
    <property type="match status" value="1"/>
</dbReference>
<feature type="binding site" evidence="6">
    <location>
        <position position="46"/>
    </location>
    <ligand>
        <name>ATP</name>
        <dbReference type="ChEBI" id="CHEBI:30616"/>
    </ligand>
</feature>
<dbReference type="InterPro" id="IPR005809">
    <property type="entry name" value="Succ_CoA_ligase-like_bsu"/>
</dbReference>
<feature type="binding site" evidence="6">
    <location>
        <position position="213"/>
    </location>
    <ligand>
        <name>Mg(2+)</name>
        <dbReference type="ChEBI" id="CHEBI:18420"/>
    </ligand>
</feature>
<name>A0ABZ0I5Z9_9GAMM</name>
<dbReference type="InterPro" id="IPR016102">
    <property type="entry name" value="Succinyl-CoA_synth-like"/>
</dbReference>
<evidence type="ECO:0000256" key="3">
    <source>
        <dbReference type="ARBA" id="ARBA00022723"/>
    </source>
</evidence>
<dbReference type="PANTHER" id="PTHR11815:SF10">
    <property type="entry name" value="SUCCINATE--COA LIGASE [GDP-FORMING] SUBUNIT BETA, MITOCHONDRIAL"/>
    <property type="match status" value="1"/>
</dbReference>
<comment type="similarity">
    <text evidence="6">Belongs to the succinate/malate CoA ligase beta subunit family.</text>
</comment>
<evidence type="ECO:0000256" key="1">
    <source>
        <dbReference type="ARBA" id="ARBA00022532"/>
    </source>
</evidence>
<feature type="binding site" evidence="6">
    <location>
        <position position="264"/>
    </location>
    <ligand>
        <name>substrate</name>
        <note>ligand shared with subunit alpha</note>
    </ligand>
</feature>
<feature type="binding site" evidence="6">
    <location>
        <position position="102"/>
    </location>
    <ligand>
        <name>ATP</name>
        <dbReference type="ChEBI" id="CHEBI:30616"/>
    </ligand>
</feature>
<evidence type="ECO:0000256" key="2">
    <source>
        <dbReference type="ARBA" id="ARBA00022598"/>
    </source>
</evidence>
<proteinExistence type="inferred from homology"/>
<evidence type="ECO:0000256" key="4">
    <source>
        <dbReference type="ARBA" id="ARBA00022741"/>
    </source>
</evidence>
<dbReference type="PANTHER" id="PTHR11815">
    <property type="entry name" value="SUCCINYL-COA SYNTHETASE BETA CHAIN"/>
    <property type="match status" value="1"/>
</dbReference>
<dbReference type="Gene3D" id="3.40.50.261">
    <property type="entry name" value="Succinyl-CoA synthetase domains"/>
    <property type="match status" value="1"/>
</dbReference>
<keyword evidence="2 6" id="KW-0436">Ligase</keyword>
<reference evidence="9 10" key="1">
    <citation type="submission" date="2023-10" db="EMBL/GenBank/DDBJ databases">
        <title>Two novel species belonging to the OM43/NOR5 clade.</title>
        <authorList>
            <person name="Park M."/>
        </authorList>
    </citation>
    <scope>NUCLEOTIDE SEQUENCE [LARGE SCALE GENOMIC DNA]</scope>
    <source>
        <strain evidence="9 10">IMCC43200</strain>
    </source>
</reference>
<comment type="cofactor">
    <cofactor evidence="6">
        <name>Mg(2+)</name>
        <dbReference type="ChEBI" id="CHEBI:18420"/>
    </cofactor>
    <text evidence="6">Binds 1 Mg(2+) ion per subunit.</text>
</comment>
<keyword evidence="10" id="KW-1185">Reference proteome</keyword>
<evidence type="ECO:0000256" key="7">
    <source>
        <dbReference type="PROSITE-ProRule" id="PRU00409"/>
    </source>
</evidence>
<dbReference type="InterPro" id="IPR005811">
    <property type="entry name" value="SUCC_ACL_C"/>
</dbReference>
<dbReference type="RefSeq" id="WP_407348648.1">
    <property type="nucleotide sequence ID" value="NZ_CP136864.1"/>
</dbReference>
<keyword evidence="3 6" id="KW-0479">Metal-binding</keyword>
<dbReference type="EMBL" id="CP136864">
    <property type="protein sequence ID" value="WOJ94009.1"/>
    <property type="molecule type" value="Genomic_DNA"/>
</dbReference>
<dbReference type="InterPro" id="IPR013650">
    <property type="entry name" value="ATP-grasp_succ-CoA_synth-type"/>
</dbReference>
<dbReference type="InterPro" id="IPR011761">
    <property type="entry name" value="ATP-grasp"/>
</dbReference>
<dbReference type="Pfam" id="PF00549">
    <property type="entry name" value="Ligase_CoA"/>
    <property type="match status" value="1"/>
</dbReference>
<dbReference type="InterPro" id="IPR017866">
    <property type="entry name" value="Succ-CoA_synthase_bsu_CS"/>
</dbReference>
<accession>A0ABZ0I5Z9</accession>
<dbReference type="Gene3D" id="3.30.470.20">
    <property type="entry name" value="ATP-grasp fold, B domain"/>
    <property type="match status" value="1"/>
</dbReference>
<dbReference type="SUPFAM" id="SSF56059">
    <property type="entry name" value="Glutathione synthetase ATP-binding domain-like"/>
    <property type="match status" value="1"/>
</dbReference>
<feature type="binding site" evidence="6">
    <location>
        <begin position="321"/>
        <end position="323"/>
    </location>
    <ligand>
        <name>substrate</name>
        <note>ligand shared with subunit alpha</note>
    </ligand>
</feature>
<dbReference type="GO" id="GO:0004775">
    <property type="term" value="F:succinate-CoA ligase (ADP-forming) activity"/>
    <property type="evidence" value="ECO:0007669"/>
    <property type="project" value="UniProtKB-EC"/>
</dbReference>
<dbReference type="EC" id="6.2.1.5" evidence="6"/>
<feature type="binding site" evidence="6">
    <location>
        <position position="107"/>
    </location>
    <ligand>
        <name>ATP</name>
        <dbReference type="ChEBI" id="CHEBI:30616"/>
    </ligand>
</feature>
<evidence type="ECO:0000256" key="6">
    <source>
        <dbReference type="HAMAP-Rule" id="MF_00558"/>
    </source>
</evidence>
<feature type="domain" description="ATP-grasp" evidence="8">
    <location>
        <begin position="9"/>
        <end position="229"/>
    </location>
</feature>
<feature type="binding site" evidence="6">
    <location>
        <position position="99"/>
    </location>
    <ligand>
        <name>ATP</name>
        <dbReference type="ChEBI" id="CHEBI:30616"/>
    </ligand>
</feature>
<comment type="function">
    <text evidence="6">Succinyl-CoA synthetase functions in the citric acid cycle (TCA), coupling the hydrolysis of succinyl-CoA to the synthesis of either ATP or GTP and thus represents the only step of substrate-level phosphorylation in the TCA. The beta subunit provides nucleotide specificity of the enzyme and binds the substrate succinate, while the binding sites for coenzyme A and phosphate are found in the alpha subunit.</text>
</comment>
<evidence type="ECO:0000313" key="9">
    <source>
        <dbReference type="EMBL" id="WOJ94009.1"/>
    </source>
</evidence>